<reference evidence="3" key="2">
    <citation type="journal article" date="2022" name="Elife">
        <title>Obligate sexual reproduction of a homothallic fungus closely related to the Cryptococcus pathogenic species complex.</title>
        <authorList>
            <person name="Passer A.R."/>
            <person name="Clancey S.A."/>
            <person name="Shea T."/>
            <person name="David-Palma M."/>
            <person name="Averette A.F."/>
            <person name="Boekhout T."/>
            <person name="Porcel B.M."/>
            <person name="Nowrousian M."/>
            <person name="Cuomo C.A."/>
            <person name="Sun S."/>
            <person name="Heitman J."/>
            <person name="Coelho M.A."/>
        </authorList>
    </citation>
    <scope>NUCLEOTIDE SEQUENCE</scope>
    <source>
        <strain evidence="3">CBS 7841</strain>
    </source>
</reference>
<dbReference type="KEGG" id="cdep:91089531"/>
<dbReference type="SMART" id="SM00128">
    <property type="entry name" value="IPPc"/>
    <property type="match status" value="1"/>
</dbReference>
<dbReference type="Gene3D" id="3.60.10.10">
    <property type="entry name" value="Endonuclease/exonuclease/phosphatase"/>
    <property type="match status" value="1"/>
</dbReference>
<dbReference type="InterPro" id="IPR048869">
    <property type="entry name" value="OCRL-1_2_ASH"/>
</dbReference>
<feature type="compositionally biased region" description="Polar residues" evidence="1">
    <location>
        <begin position="971"/>
        <end position="987"/>
    </location>
</feature>
<feature type="region of interest" description="Disordered" evidence="1">
    <location>
        <begin position="108"/>
        <end position="133"/>
    </location>
</feature>
<feature type="compositionally biased region" description="Polar residues" evidence="1">
    <location>
        <begin position="931"/>
        <end position="946"/>
    </location>
</feature>
<dbReference type="Proteomes" id="UP000094043">
    <property type="component" value="Chromosome 7"/>
</dbReference>
<evidence type="ECO:0000259" key="2">
    <source>
        <dbReference type="SMART" id="SM00128"/>
    </source>
</evidence>
<feature type="region of interest" description="Disordered" evidence="1">
    <location>
        <begin position="1"/>
        <end position="20"/>
    </location>
</feature>
<accession>A0AAJ8JX82</accession>
<name>A0AAJ8JX82_9TREE</name>
<reference evidence="3" key="3">
    <citation type="submission" date="2024-01" db="EMBL/GenBank/DDBJ databases">
        <authorList>
            <person name="Coelho M.A."/>
            <person name="David-Palma M."/>
            <person name="Shea T."/>
            <person name="Sun S."/>
            <person name="Cuomo C.A."/>
            <person name="Heitman J."/>
        </authorList>
    </citation>
    <scope>NUCLEOTIDE SEQUENCE</scope>
    <source>
        <strain evidence="3">CBS 7841</strain>
    </source>
</reference>
<proteinExistence type="predicted"/>
<feature type="region of interest" description="Disordered" evidence="1">
    <location>
        <begin position="924"/>
        <end position="1000"/>
    </location>
</feature>
<dbReference type="Pfam" id="PF21310">
    <property type="entry name" value="OCRL-like_ASH"/>
    <property type="match status" value="1"/>
</dbReference>
<dbReference type="InterPro" id="IPR046985">
    <property type="entry name" value="IP5"/>
</dbReference>
<dbReference type="SUPFAM" id="SSF56219">
    <property type="entry name" value="DNase I-like"/>
    <property type="match status" value="1"/>
</dbReference>
<feature type="compositionally biased region" description="Basic and acidic residues" evidence="1">
    <location>
        <begin position="834"/>
        <end position="844"/>
    </location>
</feature>
<evidence type="ECO:0000256" key="1">
    <source>
        <dbReference type="SAM" id="MobiDB-lite"/>
    </source>
</evidence>
<dbReference type="EMBL" id="CP143790">
    <property type="protein sequence ID" value="WVN90087.1"/>
    <property type="molecule type" value="Genomic_DNA"/>
</dbReference>
<feature type="domain" description="Inositol polyphosphate-related phosphatase" evidence="2">
    <location>
        <begin position="156"/>
        <end position="500"/>
    </location>
</feature>
<sequence length="1077" mass="119561">MSGFTHKLEQTPPSPSTSFFHQSAKPHITLYISFESTKLELRIAANQSAKVQNLVAEFRRLNDITANTLCPPTLSHAWVDLYPVEAPSQESAVDELAVPDVSISSGATPPIASSSSASDLDLTSSEDTDPYSPTFSRHSFLRSRLFSLLPSWSITVPLKIRCATYNVNDKVPPQGTKELGGLVGDGSDDLIVVGLQEADLRRQALLLSQGNSRADSWEAALFNGLGDKAVEFEKLIMTQYVGVVMILLVRKTLRMHVSRIETSERGIGLLGFGGNKAGVAVRLKIHDTTLCFVNSHLAAFTTAIDRRRLDYATLRTGLTFPRPPLIPNSNTETNPEENSARQDVVNAVFEEFWPEVRDKLLTLEDCNALFWMGDLNFRTNLPDDKVLQLVDDEDWTGILEHDQLKGDINEEKSFVGFQEPFINFPPTFKYVHGSSTLDTKRAPSYTDRILYTLPSSTLTSPTSLSPAPTITPSEYKSHPVFWSDHRPVSCTFSMTIRKVDFEKRKEMLSQVQKELDRLEWAWRPSLEIEILDDDSKEPQGLERESIEFGEMRVRTKKVRKVRLRNGGKVPATFSFRAPGPDKPICKPFIWPYPCSGTVPPEGEWILKVVADVDELWASRLTLGSEDANDVLVLQVDGGKDTFLPLSSTFLPSTISLSLSTLSLLSKPIRDLSLSERKILARPFVKSETNRDGSSGFKAVNEVWKMLEYLMTKPPSVDMWIREGSVEDLREVLRVLECLDSGLALSFDKPQAIINALIYFLASLPGGLLPEEVQNVVDQGSVEKEGCFGVLEGVGKVITNVLIGLMSVVRLSLGQAEESLERQSETHIDIQQGDDQVKDISEKSKSLANSTPVKATSAKSNTSGSTDSVREIREKYGEQQKAKAKDDLKMDEGGVFELGDDEDEDDKSTMVVADSIPVAAEALPDCPKDETIGNNDDSQKTVTTEENTLPDEPTKDRRVLQPAADIVPSLSPRKQSGSIGAASFTSVPLSIPPPEDEERLRETQEVSIRIENVRIDIEDAPKTKEIKEQHQAIDAEQRRKDLLKKLVDVLLPAIFGRSQPLTAAKEKRREFVRLLLEG</sequence>
<dbReference type="InterPro" id="IPR000300">
    <property type="entry name" value="IPPc"/>
</dbReference>
<dbReference type="RefSeq" id="XP_066070787.1">
    <property type="nucleotide sequence ID" value="XM_066214690.1"/>
</dbReference>
<feature type="compositionally biased region" description="Basic and acidic residues" evidence="1">
    <location>
        <begin position="867"/>
        <end position="891"/>
    </location>
</feature>
<dbReference type="PANTHER" id="PTHR11200">
    <property type="entry name" value="INOSITOL 5-PHOSPHATASE"/>
    <property type="match status" value="1"/>
</dbReference>
<keyword evidence="4" id="KW-1185">Reference proteome</keyword>
<dbReference type="InterPro" id="IPR013783">
    <property type="entry name" value="Ig-like_fold"/>
</dbReference>
<dbReference type="PANTHER" id="PTHR11200:SF300">
    <property type="entry name" value="TYPE II INOSITOL 1,4,5-TRISPHOSPHATE 5-PHOSPHATASE"/>
    <property type="match status" value="1"/>
</dbReference>
<evidence type="ECO:0000313" key="4">
    <source>
        <dbReference type="Proteomes" id="UP000094043"/>
    </source>
</evidence>
<gene>
    <name evidence="3" type="ORF">L203_105322</name>
</gene>
<dbReference type="GO" id="GO:0046856">
    <property type="term" value="P:phosphatidylinositol dephosphorylation"/>
    <property type="evidence" value="ECO:0007669"/>
    <property type="project" value="InterPro"/>
</dbReference>
<organism evidence="3 4">
    <name type="scientific">Cryptococcus depauperatus CBS 7841</name>
    <dbReference type="NCBI Taxonomy" id="1295531"/>
    <lineage>
        <taxon>Eukaryota</taxon>
        <taxon>Fungi</taxon>
        <taxon>Dikarya</taxon>
        <taxon>Basidiomycota</taxon>
        <taxon>Agaricomycotina</taxon>
        <taxon>Tremellomycetes</taxon>
        <taxon>Tremellales</taxon>
        <taxon>Cryptococcaceae</taxon>
        <taxon>Cryptococcus</taxon>
    </lineage>
</organism>
<feature type="compositionally biased region" description="Low complexity" evidence="1">
    <location>
        <begin position="108"/>
        <end position="123"/>
    </location>
</feature>
<dbReference type="GeneID" id="91089531"/>
<dbReference type="GO" id="GO:0004439">
    <property type="term" value="F:phosphatidylinositol-4,5-bisphosphate 5-phosphatase activity"/>
    <property type="evidence" value="ECO:0007669"/>
    <property type="project" value="TreeGrafter"/>
</dbReference>
<dbReference type="AlphaFoldDB" id="A0AAJ8JX82"/>
<protein>
    <recommendedName>
        <fullName evidence="2">Inositol polyphosphate-related phosphatase domain-containing protein</fullName>
    </recommendedName>
</protein>
<dbReference type="Pfam" id="PF22669">
    <property type="entry name" value="Exo_endo_phos2"/>
    <property type="match status" value="1"/>
</dbReference>
<evidence type="ECO:0000313" key="3">
    <source>
        <dbReference type="EMBL" id="WVN90087.1"/>
    </source>
</evidence>
<feature type="region of interest" description="Disordered" evidence="1">
    <location>
        <begin position="823"/>
        <end position="905"/>
    </location>
</feature>
<feature type="compositionally biased region" description="Polar residues" evidence="1">
    <location>
        <begin position="845"/>
        <end position="866"/>
    </location>
</feature>
<reference evidence="3" key="1">
    <citation type="submission" date="2016-06" db="EMBL/GenBank/DDBJ databases">
        <authorList>
            <person name="Cuomo C."/>
            <person name="Litvintseva A."/>
            <person name="Heitman J."/>
            <person name="Chen Y."/>
            <person name="Sun S."/>
            <person name="Springer D."/>
            <person name="Dromer F."/>
            <person name="Young S."/>
            <person name="Zeng Q."/>
            <person name="Chapman S."/>
            <person name="Gujja S."/>
            <person name="Saif S."/>
            <person name="Birren B."/>
        </authorList>
    </citation>
    <scope>NUCLEOTIDE SEQUENCE</scope>
    <source>
        <strain evidence="3">CBS 7841</strain>
    </source>
</reference>
<dbReference type="Gene3D" id="2.60.40.10">
    <property type="entry name" value="Immunoglobulins"/>
    <property type="match status" value="1"/>
</dbReference>
<dbReference type="InterPro" id="IPR036691">
    <property type="entry name" value="Endo/exonu/phosph_ase_sf"/>
</dbReference>